<dbReference type="EMBL" id="CAJNNV010025016">
    <property type="protein sequence ID" value="CAE8611280.1"/>
    <property type="molecule type" value="Genomic_DNA"/>
</dbReference>
<feature type="non-terminal residue" evidence="1">
    <location>
        <position position="281"/>
    </location>
</feature>
<keyword evidence="2" id="KW-1185">Reference proteome</keyword>
<accession>A0A813FLM9</accession>
<name>A0A813FLM9_POLGL</name>
<sequence>MQGTSHTSDTKLNALNSHMSSNRLPALEPAIQSQCIWVHGLQCGLVKAVHCSDLMQLKLARTGAKLWFYEDFLQGLLLLLLVANRCHGTYYGVGVLCARMPPRRVGDGTPKFFAAAEAAAKLYLSAPLHAPEAVSQLHELLNSSLPTFVRSTHVDVAERAALALHIATFYKADAQQVAAGAALFEEPLLPVHQEAQAALQVPQGLDLEQEFFPQEPEQAAFMPVGSNSQDPYALAATYKDDLGFLVSSEARQATHHVTTVLFGCATAYIMKGHCDIVRTPK</sequence>
<dbReference type="Proteomes" id="UP000654075">
    <property type="component" value="Unassembled WGS sequence"/>
</dbReference>
<organism evidence="1 2">
    <name type="scientific">Polarella glacialis</name>
    <name type="common">Dinoflagellate</name>
    <dbReference type="NCBI Taxonomy" id="89957"/>
    <lineage>
        <taxon>Eukaryota</taxon>
        <taxon>Sar</taxon>
        <taxon>Alveolata</taxon>
        <taxon>Dinophyceae</taxon>
        <taxon>Suessiales</taxon>
        <taxon>Suessiaceae</taxon>
        <taxon>Polarella</taxon>
    </lineage>
</organism>
<comment type="caution">
    <text evidence="1">The sequence shown here is derived from an EMBL/GenBank/DDBJ whole genome shotgun (WGS) entry which is preliminary data.</text>
</comment>
<gene>
    <name evidence="1" type="ORF">PGLA1383_LOCUS29081</name>
</gene>
<proteinExistence type="predicted"/>
<evidence type="ECO:0000313" key="1">
    <source>
        <dbReference type="EMBL" id="CAE8611280.1"/>
    </source>
</evidence>
<reference evidence="1" key="1">
    <citation type="submission" date="2021-02" db="EMBL/GenBank/DDBJ databases">
        <authorList>
            <person name="Dougan E. K."/>
            <person name="Rhodes N."/>
            <person name="Thang M."/>
            <person name="Chan C."/>
        </authorList>
    </citation>
    <scope>NUCLEOTIDE SEQUENCE</scope>
</reference>
<evidence type="ECO:0000313" key="2">
    <source>
        <dbReference type="Proteomes" id="UP000654075"/>
    </source>
</evidence>
<dbReference type="AlphaFoldDB" id="A0A813FLM9"/>
<protein>
    <submittedName>
        <fullName evidence="1">Uncharacterized protein</fullName>
    </submittedName>
</protein>